<gene>
    <name evidence="2" type="ordered locus">Gobs_3048</name>
</gene>
<dbReference type="STRING" id="526225.Gobs_3048"/>
<accession>D2S8S7</accession>
<name>D2S8S7_GEOOG</name>
<proteinExistence type="predicted"/>
<reference evidence="3" key="2">
    <citation type="submission" date="2010-01" db="EMBL/GenBank/DDBJ databases">
        <title>The complete genome of Geodermatophilus obscurus DSM 43160.</title>
        <authorList>
            <consortium name="US DOE Joint Genome Institute (JGI-PGF)"/>
            <person name="Lucas S."/>
            <person name="Copeland A."/>
            <person name="Lapidus A."/>
            <person name="Glavina del Rio T."/>
            <person name="Dalin E."/>
            <person name="Tice H."/>
            <person name="Bruce D."/>
            <person name="Goodwin L."/>
            <person name="Pitluck S."/>
            <person name="Kyrpides N."/>
            <person name="Mavromatis K."/>
            <person name="Ivanova N."/>
            <person name="Munk A.C."/>
            <person name="Brettin T."/>
            <person name="Detter J.C."/>
            <person name="Han C."/>
            <person name="Larimer F."/>
            <person name="Land M."/>
            <person name="Hauser L."/>
            <person name="Markowitz V."/>
            <person name="Cheng J.-F."/>
            <person name="Hugenholtz P."/>
            <person name="Woyke T."/>
            <person name="Wu D."/>
            <person name="Jando M."/>
            <person name="Schneider S."/>
            <person name="Klenk H.-P."/>
            <person name="Eisen J.A."/>
        </authorList>
    </citation>
    <scope>NUCLEOTIDE SEQUENCE [LARGE SCALE GENOMIC DNA]</scope>
    <source>
        <strain evidence="3">ATCC 25078 / DSM 43160 / JCM 3152 / KCC A-0152 / KCTC 9177 / NBRC 13315 / NRRL B-3577 / G-20</strain>
    </source>
</reference>
<organism evidence="2 3">
    <name type="scientific">Geodermatophilus obscurus (strain ATCC 25078 / DSM 43160 / JCM 3152 / CCUG 61914 / KCC A-0152 / KCTC 9177 / NBRC 13315 / NRRL B-3577 / G-20)</name>
    <dbReference type="NCBI Taxonomy" id="526225"/>
    <lineage>
        <taxon>Bacteria</taxon>
        <taxon>Bacillati</taxon>
        <taxon>Actinomycetota</taxon>
        <taxon>Actinomycetes</taxon>
        <taxon>Geodermatophilales</taxon>
        <taxon>Geodermatophilaceae</taxon>
        <taxon>Geodermatophilus</taxon>
    </lineage>
</organism>
<evidence type="ECO:0008006" key="4">
    <source>
        <dbReference type="Google" id="ProtNLM"/>
    </source>
</evidence>
<dbReference type="EMBL" id="CP001867">
    <property type="protein sequence ID" value="ADB75658.1"/>
    <property type="molecule type" value="Genomic_DNA"/>
</dbReference>
<dbReference type="RefSeq" id="WP_012949088.1">
    <property type="nucleotide sequence ID" value="NC_013757.1"/>
</dbReference>
<feature type="signal peptide" evidence="1">
    <location>
        <begin position="1"/>
        <end position="18"/>
    </location>
</feature>
<dbReference type="HOGENOM" id="CLU_1727582_0_0_11"/>
<evidence type="ECO:0000313" key="3">
    <source>
        <dbReference type="Proteomes" id="UP000001382"/>
    </source>
</evidence>
<evidence type="ECO:0000313" key="2">
    <source>
        <dbReference type="EMBL" id="ADB75658.1"/>
    </source>
</evidence>
<dbReference type="AlphaFoldDB" id="D2S8S7"/>
<protein>
    <recommendedName>
        <fullName evidence="4">Lipoprotein</fullName>
    </recommendedName>
</protein>
<dbReference type="KEGG" id="gob:Gobs_3048"/>
<sequence length="139" mass="13712">MSPALVAAALGAVLALTACDTAPTACPAIAWGNGLTVELAGGWPPGEGRSVRVACPQPCGLELREDAPPGRGHVGVAPLVGDRATVSFLMETPDEVDVAVLGPDGGVLAGLTADLEWELVGGSAECGGPHQATVTVPAP</sequence>
<keyword evidence="1" id="KW-0732">Signal</keyword>
<evidence type="ECO:0000256" key="1">
    <source>
        <dbReference type="SAM" id="SignalP"/>
    </source>
</evidence>
<dbReference type="OrthoDB" id="5147046at2"/>
<dbReference type="eggNOG" id="ENOG502ZNXJ">
    <property type="taxonomic scope" value="Bacteria"/>
</dbReference>
<keyword evidence="3" id="KW-1185">Reference proteome</keyword>
<dbReference type="Proteomes" id="UP000001382">
    <property type="component" value="Chromosome"/>
</dbReference>
<reference evidence="2 3" key="1">
    <citation type="journal article" date="2010" name="Stand. Genomic Sci.">
        <title>Complete genome sequence of Geodermatophilus obscurus type strain (G-20).</title>
        <authorList>
            <person name="Ivanova N."/>
            <person name="Sikorski J."/>
            <person name="Jando M."/>
            <person name="Munk C."/>
            <person name="Lapidus A."/>
            <person name="Glavina Del Rio T."/>
            <person name="Copeland A."/>
            <person name="Tice H."/>
            <person name="Cheng J.-F."/>
            <person name="Lucas S."/>
            <person name="Chen F."/>
            <person name="Nolan M."/>
            <person name="Bruce D."/>
            <person name="Goodwin L."/>
            <person name="Pitluck S."/>
            <person name="Mavromatis K."/>
            <person name="Mikhailova N."/>
            <person name="Pati A."/>
            <person name="Chen A."/>
            <person name="Palaniappan K."/>
            <person name="Land M."/>
            <person name="Hauser L."/>
            <person name="Chang Y.-J."/>
            <person name="Jeffries C.D."/>
            <person name="Meincke L."/>
            <person name="Brettin T."/>
            <person name="Detter J.C."/>
            <person name="Detter J.C."/>
            <person name="Rohde M."/>
            <person name="Goeker M."/>
            <person name="Bristow J."/>
            <person name="Eisen J.A."/>
            <person name="Markowitz V."/>
            <person name="Hugenholtz P."/>
            <person name="Kyrpides N.C."/>
            <person name="Klenk H.-P."/>
        </authorList>
    </citation>
    <scope>NUCLEOTIDE SEQUENCE [LARGE SCALE GENOMIC DNA]</scope>
    <source>
        <strain evidence="3">ATCC 25078 / DSM 43160 / JCM 3152 / KCC A-0152 / KCTC 9177 / NBRC 13315 / NRRL B-3577 / G-20</strain>
    </source>
</reference>
<feature type="chain" id="PRO_5038782682" description="Lipoprotein" evidence="1">
    <location>
        <begin position="19"/>
        <end position="139"/>
    </location>
</feature>